<comment type="pathway">
    <text evidence="5">Cofactor biosynthesis; coenzyme A biosynthesis; CoA from (R)-pantothenate: step 5/5.</text>
</comment>
<dbReference type="InterPro" id="IPR027417">
    <property type="entry name" value="P-loop_NTPase"/>
</dbReference>
<dbReference type="SUPFAM" id="SSF81301">
    <property type="entry name" value="Nucleotidyltransferase"/>
    <property type="match status" value="1"/>
</dbReference>
<dbReference type="InterPro" id="IPR043519">
    <property type="entry name" value="NT_sf"/>
</dbReference>
<dbReference type="UniPathway" id="UPA00241">
    <property type="reaction ID" value="UER00356"/>
</dbReference>
<dbReference type="EC" id="2.7.1.24" evidence="5 6"/>
<keyword evidence="3 5" id="KW-0547">Nucleotide-binding</keyword>
<evidence type="ECO:0000256" key="5">
    <source>
        <dbReference type="HAMAP-Rule" id="MF_00376"/>
    </source>
</evidence>
<comment type="catalytic activity">
    <reaction evidence="5">
        <text>3'-dephospho-CoA + ATP = ADP + CoA + H(+)</text>
        <dbReference type="Rhea" id="RHEA:18245"/>
        <dbReference type="ChEBI" id="CHEBI:15378"/>
        <dbReference type="ChEBI" id="CHEBI:30616"/>
        <dbReference type="ChEBI" id="CHEBI:57287"/>
        <dbReference type="ChEBI" id="CHEBI:57328"/>
        <dbReference type="ChEBI" id="CHEBI:456216"/>
        <dbReference type="EC" id="2.7.1.24"/>
    </reaction>
</comment>
<dbReference type="InterPro" id="IPR007344">
    <property type="entry name" value="GrpB/CoaE"/>
</dbReference>
<evidence type="ECO:0000256" key="4">
    <source>
        <dbReference type="ARBA" id="ARBA00022840"/>
    </source>
</evidence>
<comment type="function">
    <text evidence="5">Catalyzes the phosphorylation of the 3'-hydroxyl group of dephosphocoenzyme A to form coenzyme A.</text>
</comment>
<evidence type="ECO:0000256" key="2">
    <source>
        <dbReference type="ARBA" id="ARBA00011058"/>
    </source>
</evidence>
<keyword evidence="5" id="KW-0963">Cytoplasm</keyword>
<gene>
    <name evidence="5" type="primary">coaE</name>
    <name evidence="7" type="ORF">Asera_49250</name>
</gene>
<dbReference type="Pfam" id="PF01121">
    <property type="entry name" value="CoaE"/>
    <property type="match status" value="1"/>
</dbReference>
<keyword evidence="8" id="KW-1185">Reference proteome</keyword>
<comment type="similarity">
    <text evidence="5">Belongs to the CoaE family.</text>
</comment>
<proteinExistence type="inferred from homology"/>
<reference evidence="7" key="1">
    <citation type="submission" date="2020-08" db="EMBL/GenBank/DDBJ databases">
        <title>Whole genome shotgun sequence of Actinocatenispora sera NBRC 101916.</title>
        <authorList>
            <person name="Komaki H."/>
            <person name="Tamura T."/>
        </authorList>
    </citation>
    <scope>NUCLEOTIDE SEQUENCE</scope>
    <source>
        <strain evidence="7">NBRC 101916</strain>
    </source>
</reference>
<dbReference type="HAMAP" id="MF_00376">
    <property type="entry name" value="Dephospho_CoA_kinase"/>
    <property type="match status" value="1"/>
</dbReference>
<dbReference type="GO" id="GO:0004140">
    <property type="term" value="F:dephospho-CoA kinase activity"/>
    <property type="evidence" value="ECO:0007669"/>
    <property type="project" value="UniProtKB-UniRule"/>
</dbReference>
<dbReference type="CDD" id="cd02022">
    <property type="entry name" value="DPCK"/>
    <property type="match status" value="1"/>
</dbReference>
<dbReference type="GO" id="GO:0005524">
    <property type="term" value="F:ATP binding"/>
    <property type="evidence" value="ECO:0007669"/>
    <property type="project" value="UniProtKB-UniRule"/>
</dbReference>
<dbReference type="NCBIfam" id="TIGR00152">
    <property type="entry name" value="dephospho-CoA kinase"/>
    <property type="match status" value="1"/>
</dbReference>
<dbReference type="GO" id="GO:0015937">
    <property type="term" value="P:coenzyme A biosynthetic process"/>
    <property type="evidence" value="ECO:0007669"/>
    <property type="project" value="UniProtKB-UniRule"/>
</dbReference>
<accession>A0A810L6F1</accession>
<evidence type="ECO:0000256" key="6">
    <source>
        <dbReference type="NCBIfam" id="TIGR00152"/>
    </source>
</evidence>
<dbReference type="Gene3D" id="3.30.460.10">
    <property type="entry name" value="Beta Polymerase, domain 2"/>
    <property type="match status" value="1"/>
</dbReference>
<comment type="similarity">
    <text evidence="1">In the N-terminal section; belongs to the CoaE family.</text>
</comment>
<dbReference type="GO" id="GO:0005737">
    <property type="term" value="C:cytoplasm"/>
    <property type="evidence" value="ECO:0007669"/>
    <property type="project" value="UniProtKB-SubCell"/>
</dbReference>
<dbReference type="PANTHER" id="PTHR34822">
    <property type="entry name" value="GRPB DOMAIN PROTEIN (AFU_ORTHOLOGUE AFUA_1G01530)"/>
    <property type="match status" value="1"/>
</dbReference>
<sequence>MPAISYRVPVPATSYQGARGRDLVPGRDGVVPGVAGPAGRLAPVLWVGLTGGIGAGKTEVARRLVARGAVLVDSDVLAREVVAPGTPGLAAVAAEFGPDVVGPQGLDRARLARLVFADPAARGRLEAIVHPLVRARSDELMAAAPADAVVVNDVPLLVEVGLTPTYHLVVVVEADPAVRRERLVARGMSVADAQARIDAQASDERRRAAADVVLDNSGTRGALDGAVERLWSARLLDYERNVRQQRPVRRPERLHIVAPDPTWPIQYQRIAARIRYALGDRYVRLDHVGSTSVPGLPAKDVLDLQLVVPDLAAADALAEPLAAAGLPRYGGDWWDDPPPAGAPEPVLVKRFHGSADPGRLVQLHVRAQASPAWRYALAFRDWLRAEPAMRDGYAALKQRLAASGATTSAYAELKGPWFDDALPRLDRWMADTGWRPDKDPVT</sequence>
<keyword evidence="5" id="KW-0173">Coenzyme A biosynthesis</keyword>
<dbReference type="InterPro" id="IPR001977">
    <property type="entry name" value="Depp_CoAkinase"/>
</dbReference>
<comment type="similarity">
    <text evidence="2">In the C-terminal section; belongs to the UPF0157 (GrpB) family.</text>
</comment>
<protein>
    <recommendedName>
        <fullName evidence="5 6">Dephospho-CoA kinase</fullName>
        <ecNumber evidence="5 6">2.7.1.24</ecNumber>
    </recommendedName>
    <alternativeName>
        <fullName evidence="5">Dephosphocoenzyme A kinase</fullName>
    </alternativeName>
</protein>
<dbReference type="Pfam" id="PF04229">
    <property type="entry name" value="GrpB"/>
    <property type="match status" value="1"/>
</dbReference>
<evidence type="ECO:0000313" key="8">
    <source>
        <dbReference type="Proteomes" id="UP000680750"/>
    </source>
</evidence>
<evidence type="ECO:0000256" key="3">
    <source>
        <dbReference type="ARBA" id="ARBA00022741"/>
    </source>
</evidence>
<comment type="subcellular location">
    <subcellularLocation>
        <location evidence="5">Cytoplasm</location>
    </subcellularLocation>
</comment>
<keyword evidence="5 7" id="KW-0418">Kinase</keyword>
<evidence type="ECO:0000256" key="1">
    <source>
        <dbReference type="ARBA" id="ARBA00008826"/>
    </source>
</evidence>
<dbReference type="Gene3D" id="3.40.50.300">
    <property type="entry name" value="P-loop containing nucleotide triphosphate hydrolases"/>
    <property type="match status" value="1"/>
</dbReference>
<dbReference type="PANTHER" id="PTHR34822:SF1">
    <property type="entry name" value="GRPB FAMILY PROTEIN"/>
    <property type="match status" value="1"/>
</dbReference>
<dbReference type="NCBIfam" id="NF002879">
    <property type="entry name" value="PRK03333.1"/>
    <property type="match status" value="1"/>
</dbReference>
<dbReference type="SUPFAM" id="SSF52540">
    <property type="entry name" value="P-loop containing nucleoside triphosphate hydrolases"/>
    <property type="match status" value="1"/>
</dbReference>
<name>A0A810L6F1_9ACTN</name>
<dbReference type="Proteomes" id="UP000680750">
    <property type="component" value="Chromosome"/>
</dbReference>
<dbReference type="EMBL" id="AP023354">
    <property type="protein sequence ID" value="BCJ30817.1"/>
    <property type="molecule type" value="Genomic_DNA"/>
</dbReference>
<feature type="binding site" evidence="5">
    <location>
        <begin position="54"/>
        <end position="59"/>
    </location>
    <ligand>
        <name>ATP</name>
        <dbReference type="ChEBI" id="CHEBI:30616"/>
    </ligand>
</feature>
<keyword evidence="5" id="KW-0808">Transferase</keyword>
<organism evidence="7 8">
    <name type="scientific">Actinocatenispora sera</name>
    <dbReference type="NCBI Taxonomy" id="390989"/>
    <lineage>
        <taxon>Bacteria</taxon>
        <taxon>Bacillati</taxon>
        <taxon>Actinomycetota</taxon>
        <taxon>Actinomycetes</taxon>
        <taxon>Micromonosporales</taxon>
        <taxon>Micromonosporaceae</taxon>
        <taxon>Actinocatenispora</taxon>
    </lineage>
</organism>
<keyword evidence="4 5" id="KW-0067">ATP-binding</keyword>
<dbReference type="AlphaFoldDB" id="A0A810L6F1"/>
<evidence type="ECO:0000313" key="7">
    <source>
        <dbReference type="EMBL" id="BCJ30817.1"/>
    </source>
</evidence>
<dbReference type="KEGG" id="aser:Asera_49250"/>